<protein>
    <submittedName>
        <fullName evidence="1">Fe-S assembly protein IscX</fullName>
    </submittedName>
</protein>
<dbReference type="SUPFAM" id="SSF140319">
    <property type="entry name" value="IscX-like"/>
    <property type="match status" value="1"/>
</dbReference>
<name>A0A2M8QGU2_9CHLR</name>
<dbReference type="NCBIfam" id="TIGR03412">
    <property type="entry name" value="iscX_yfhJ"/>
    <property type="match status" value="1"/>
</dbReference>
<gene>
    <name evidence="1" type="primary">iscX</name>
    <name evidence="1" type="ORF">CUN48_00550</name>
</gene>
<dbReference type="Pfam" id="PF04384">
    <property type="entry name" value="Fe-S_assembly"/>
    <property type="match status" value="1"/>
</dbReference>
<organism evidence="1 2">
    <name type="scientific">Candidatus Thermofonsia Clade 3 bacterium</name>
    <dbReference type="NCBI Taxonomy" id="2364212"/>
    <lineage>
        <taxon>Bacteria</taxon>
        <taxon>Bacillati</taxon>
        <taxon>Chloroflexota</taxon>
        <taxon>Candidatus Thermofontia</taxon>
        <taxon>Candidatus Thermofonsia Clade 3</taxon>
    </lineage>
</organism>
<dbReference type="InterPro" id="IPR007479">
    <property type="entry name" value="ISC_FeS_clus_asmbl_IscsX"/>
</dbReference>
<evidence type="ECO:0000313" key="1">
    <source>
        <dbReference type="EMBL" id="PJF48988.1"/>
    </source>
</evidence>
<sequence length="68" mass="7819">MADPLYWDDAYPIALSLRAAHPNVADPTTLDLGLLHEWVIQLDGFSDDCEARPVEWLERIQIEWAELL</sequence>
<dbReference type="InterPro" id="IPR036762">
    <property type="entry name" value="IscX-like_sf"/>
</dbReference>
<dbReference type="GO" id="GO:0016226">
    <property type="term" value="P:iron-sulfur cluster assembly"/>
    <property type="evidence" value="ECO:0007669"/>
    <property type="project" value="InterPro"/>
</dbReference>
<evidence type="ECO:0000313" key="2">
    <source>
        <dbReference type="Proteomes" id="UP000230790"/>
    </source>
</evidence>
<dbReference type="Proteomes" id="UP000230790">
    <property type="component" value="Unassembled WGS sequence"/>
</dbReference>
<proteinExistence type="predicted"/>
<dbReference type="Gene3D" id="1.10.10.600">
    <property type="entry name" value="IscX-like"/>
    <property type="match status" value="1"/>
</dbReference>
<reference evidence="1 2" key="1">
    <citation type="submission" date="2017-11" db="EMBL/GenBank/DDBJ databases">
        <title>Evolution of Phototrophy in the Chloroflexi Phylum Driven by Horizontal Gene Transfer.</title>
        <authorList>
            <person name="Ward L.M."/>
            <person name="Hemp J."/>
            <person name="Shih P.M."/>
            <person name="Mcglynn S.E."/>
            <person name="Fischer W."/>
        </authorList>
    </citation>
    <scope>NUCLEOTIDE SEQUENCE [LARGE SCALE GENOMIC DNA]</scope>
    <source>
        <strain evidence="1">JP3_7</strain>
    </source>
</reference>
<comment type="caution">
    <text evidence="1">The sequence shown here is derived from an EMBL/GenBank/DDBJ whole genome shotgun (WGS) entry which is preliminary data.</text>
</comment>
<dbReference type="AlphaFoldDB" id="A0A2M8QGU2"/>
<accession>A0A2M8QGU2</accession>
<dbReference type="EMBL" id="PGTN01000002">
    <property type="protein sequence ID" value="PJF48988.1"/>
    <property type="molecule type" value="Genomic_DNA"/>
</dbReference>